<keyword evidence="2" id="KW-1185">Reference proteome</keyword>
<dbReference type="Proteomes" id="UP000638648">
    <property type="component" value="Unassembled WGS sequence"/>
</dbReference>
<evidence type="ECO:0000313" key="1">
    <source>
        <dbReference type="EMBL" id="MBE1606244.1"/>
    </source>
</evidence>
<organism evidence="1 2">
    <name type="scientific">Actinopolymorpha pittospori</name>
    <dbReference type="NCBI Taxonomy" id="648752"/>
    <lineage>
        <taxon>Bacteria</taxon>
        <taxon>Bacillati</taxon>
        <taxon>Actinomycetota</taxon>
        <taxon>Actinomycetes</taxon>
        <taxon>Propionibacteriales</taxon>
        <taxon>Actinopolymorphaceae</taxon>
        <taxon>Actinopolymorpha</taxon>
    </lineage>
</organism>
<dbReference type="EMBL" id="JADBEM010000001">
    <property type="protein sequence ID" value="MBE1606244.1"/>
    <property type="molecule type" value="Genomic_DNA"/>
</dbReference>
<evidence type="ECO:0000313" key="2">
    <source>
        <dbReference type="Proteomes" id="UP000638648"/>
    </source>
</evidence>
<comment type="caution">
    <text evidence="1">The sequence shown here is derived from an EMBL/GenBank/DDBJ whole genome shotgun (WGS) entry which is preliminary data.</text>
</comment>
<dbReference type="AlphaFoldDB" id="A0A927R990"/>
<accession>A0A927R990</accession>
<gene>
    <name evidence="1" type="ORF">HEB94_003092</name>
</gene>
<sequence>MADSTPAKAEARGESVAFEYDGDSYVVPPPMEWDVDVLEAYEDGKVATTVRALLGASQWAKFRSKPRTVQSLNDLFVSLQTAMGLEGN</sequence>
<dbReference type="RefSeq" id="WP_192750406.1">
    <property type="nucleotide sequence ID" value="NZ_BAABJL010000011.1"/>
</dbReference>
<reference evidence="1" key="1">
    <citation type="submission" date="2020-10" db="EMBL/GenBank/DDBJ databases">
        <title>Sequencing the genomes of 1000 actinobacteria strains.</title>
        <authorList>
            <person name="Klenk H.-P."/>
        </authorList>
    </citation>
    <scope>NUCLEOTIDE SEQUENCE</scope>
    <source>
        <strain evidence="1">DSM 45354</strain>
    </source>
</reference>
<protein>
    <recommendedName>
        <fullName evidence="3">Tail assembly chaperone</fullName>
    </recommendedName>
</protein>
<proteinExistence type="predicted"/>
<name>A0A927R990_9ACTN</name>
<evidence type="ECO:0008006" key="3">
    <source>
        <dbReference type="Google" id="ProtNLM"/>
    </source>
</evidence>